<evidence type="ECO:0000313" key="2">
    <source>
        <dbReference type="WBParaSite" id="ACRNAN_scaffold9031.g21774.t1"/>
    </source>
</evidence>
<dbReference type="Gene3D" id="3.40.50.1820">
    <property type="entry name" value="alpha/beta hydrolase"/>
    <property type="match status" value="1"/>
</dbReference>
<dbReference type="InterPro" id="IPR029058">
    <property type="entry name" value="AB_hydrolase_fold"/>
</dbReference>
<protein>
    <submittedName>
        <fullName evidence="2">Kynurenine formamidase</fullName>
    </submittedName>
</protein>
<dbReference type="WBParaSite" id="ACRNAN_scaffold9031.g21774.t1">
    <property type="protein sequence ID" value="ACRNAN_scaffold9031.g21774.t1"/>
    <property type="gene ID" value="ACRNAN_scaffold9031.g21774"/>
</dbReference>
<accession>A0A914EMF6</accession>
<keyword evidence="1" id="KW-1185">Reference proteome</keyword>
<dbReference type="Proteomes" id="UP000887540">
    <property type="component" value="Unplaced"/>
</dbReference>
<evidence type="ECO:0000313" key="1">
    <source>
        <dbReference type="Proteomes" id="UP000887540"/>
    </source>
</evidence>
<organism evidence="1 2">
    <name type="scientific">Acrobeloides nanus</name>
    <dbReference type="NCBI Taxonomy" id="290746"/>
    <lineage>
        <taxon>Eukaryota</taxon>
        <taxon>Metazoa</taxon>
        <taxon>Ecdysozoa</taxon>
        <taxon>Nematoda</taxon>
        <taxon>Chromadorea</taxon>
        <taxon>Rhabditida</taxon>
        <taxon>Tylenchina</taxon>
        <taxon>Cephalobomorpha</taxon>
        <taxon>Cephaloboidea</taxon>
        <taxon>Cephalobidae</taxon>
        <taxon>Acrobeloides</taxon>
    </lineage>
</organism>
<proteinExistence type="predicted"/>
<reference evidence="2" key="1">
    <citation type="submission" date="2022-11" db="UniProtKB">
        <authorList>
            <consortium name="WormBaseParasite"/>
        </authorList>
    </citation>
    <scope>IDENTIFICATION</scope>
</reference>
<dbReference type="SUPFAM" id="SSF53474">
    <property type="entry name" value="alpha/beta-Hydrolases"/>
    <property type="match status" value="1"/>
</dbReference>
<name>A0A914EMF6_9BILA</name>
<sequence length="201" mass="22794">MAAEHTELDKLYTCGNWTNSGRKPAEVKEHFYTILTECYEANRKNVPVLENVDYGSQYLDIWGKDPEKADKICIFIYGGYWQEREKKYATSLVGPATEQGIPVVCINYDYATNNTMDHLVVQIGSALKFVATKFPDAKLNITVHSAGALLVVNALCQLEDASRFDELIIFSGVFQLEDLAKTYIGRNIKYRKAQKVDFVIF</sequence>
<dbReference type="AlphaFoldDB" id="A0A914EMF6"/>